<evidence type="ECO:0000256" key="4">
    <source>
        <dbReference type="ARBA" id="ARBA00022737"/>
    </source>
</evidence>
<evidence type="ECO:0000256" key="1">
    <source>
        <dbReference type="ARBA" id="ARBA00004496"/>
    </source>
</evidence>
<dbReference type="InterPro" id="IPR011992">
    <property type="entry name" value="EF-hand-dom_pair"/>
</dbReference>
<evidence type="ECO:0000256" key="5">
    <source>
        <dbReference type="ARBA" id="ARBA00022837"/>
    </source>
</evidence>
<evidence type="ECO:0000256" key="3">
    <source>
        <dbReference type="ARBA" id="ARBA00022723"/>
    </source>
</evidence>
<evidence type="ECO:0000256" key="6">
    <source>
        <dbReference type="SAM" id="MobiDB-lite"/>
    </source>
</evidence>
<dbReference type="Proteomes" id="UP001203297">
    <property type="component" value="Unassembled WGS sequence"/>
</dbReference>
<dbReference type="GO" id="GO:0005737">
    <property type="term" value="C:cytoplasm"/>
    <property type="evidence" value="ECO:0007669"/>
    <property type="project" value="UniProtKB-SubCell"/>
</dbReference>
<evidence type="ECO:0000313" key="9">
    <source>
        <dbReference type="Proteomes" id="UP001203297"/>
    </source>
</evidence>
<feature type="compositionally biased region" description="Pro residues" evidence="6">
    <location>
        <begin position="33"/>
        <end position="49"/>
    </location>
</feature>
<keyword evidence="2" id="KW-0963">Cytoplasm</keyword>
<dbReference type="Gene3D" id="1.10.238.10">
    <property type="entry name" value="EF-hand"/>
    <property type="match status" value="1"/>
</dbReference>
<dbReference type="InterPro" id="IPR051426">
    <property type="entry name" value="Peflin/Sorcin_CaBP"/>
</dbReference>
<dbReference type="PROSITE" id="PS00018">
    <property type="entry name" value="EF_HAND_1"/>
    <property type="match status" value="2"/>
</dbReference>
<keyword evidence="5" id="KW-0106">Calcium</keyword>
<reference evidence="8" key="1">
    <citation type="journal article" date="2022" name="New Phytol.">
        <title>Evolutionary transition to the ectomycorrhizal habit in the genomes of a hyperdiverse lineage of mushroom-forming fungi.</title>
        <authorList>
            <person name="Looney B."/>
            <person name="Miyauchi S."/>
            <person name="Morin E."/>
            <person name="Drula E."/>
            <person name="Courty P.E."/>
            <person name="Kohler A."/>
            <person name="Kuo A."/>
            <person name="LaButti K."/>
            <person name="Pangilinan J."/>
            <person name="Lipzen A."/>
            <person name="Riley R."/>
            <person name="Andreopoulos W."/>
            <person name="He G."/>
            <person name="Johnson J."/>
            <person name="Nolan M."/>
            <person name="Tritt A."/>
            <person name="Barry K.W."/>
            <person name="Grigoriev I.V."/>
            <person name="Nagy L.G."/>
            <person name="Hibbett D."/>
            <person name="Henrissat B."/>
            <person name="Matheny P.B."/>
            <person name="Labbe J."/>
            <person name="Martin F.M."/>
        </authorList>
    </citation>
    <scope>NUCLEOTIDE SEQUENCE</scope>
    <source>
        <strain evidence="8">BPL690</strain>
    </source>
</reference>
<keyword evidence="9" id="KW-1185">Reference proteome</keyword>
<dbReference type="SUPFAM" id="SSF47473">
    <property type="entry name" value="EF-hand"/>
    <property type="match status" value="1"/>
</dbReference>
<dbReference type="Pfam" id="PF13202">
    <property type="entry name" value="EF-hand_5"/>
    <property type="match status" value="1"/>
</dbReference>
<feature type="domain" description="EF-hand" evidence="7">
    <location>
        <begin position="118"/>
        <end position="153"/>
    </location>
</feature>
<protein>
    <recommendedName>
        <fullName evidence="7">EF-hand domain-containing protein</fullName>
    </recommendedName>
</protein>
<name>A0AAD4M705_9AGAM</name>
<proteinExistence type="predicted"/>
<dbReference type="PROSITE" id="PS50222">
    <property type="entry name" value="EF_HAND_2"/>
    <property type="match status" value="2"/>
</dbReference>
<dbReference type="GO" id="GO:0005509">
    <property type="term" value="F:calcium ion binding"/>
    <property type="evidence" value="ECO:0007669"/>
    <property type="project" value="InterPro"/>
</dbReference>
<dbReference type="Pfam" id="PF13499">
    <property type="entry name" value="EF-hand_7"/>
    <property type="match status" value="1"/>
</dbReference>
<evidence type="ECO:0000259" key="7">
    <source>
        <dbReference type="PROSITE" id="PS50222"/>
    </source>
</evidence>
<comment type="subcellular location">
    <subcellularLocation>
        <location evidence="1">Cytoplasm</location>
    </subcellularLocation>
</comment>
<gene>
    <name evidence="8" type="ORF">B0F90DRAFT_178637</name>
</gene>
<dbReference type="PANTHER" id="PTHR46212">
    <property type="entry name" value="PEFLIN"/>
    <property type="match status" value="1"/>
</dbReference>
<accession>A0AAD4M705</accession>
<dbReference type="GO" id="GO:0048306">
    <property type="term" value="F:calcium-dependent protein binding"/>
    <property type="evidence" value="ECO:0007669"/>
    <property type="project" value="UniProtKB-ARBA"/>
</dbReference>
<evidence type="ECO:0000313" key="8">
    <source>
        <dbReference type="EMBL" id="KAI0302876.1"/>
    </source>
</evidence>
<dbReference type="PANTHER" id="PTHR46212:SF3">
    <property type="entry name" value="GH27120P"/>
    <property type="match status" value="1"/>
</dbReference>
<organism evidence="8 9">
    <name type="scientific">Multifurca ochricompacta</name>
    <dbReference type="NCBI Taxonomy" id="376703"/>
    <lineage>
        <taxon>Eukaryota</taxon>
        <taxon>Fungi</taxon>
        <taxon>Dikarya</taxon>
        <taxon>Basidiomycota</taxon>
        <taxon>Agaricomycotina</taxon>
        <taxon>Agaricomycetes</taxon>
        <taxon>Russulales</taxon>
        <taxon>Russulaceae</taxon>
        <taxon>Multifurca</taxon>
    </lineage>
</organism>
<dbReference type="InterPro" id="IPR018247">
    <property type="entry name" value="EF_Hand_1_Ca_BS"/>
</dbReference>
<dbReference type="InterPro" id="IPR002048">
    <property type="entry name" value="EF_hand_dom"/>
</dbReference>
<feature type="region of interest" description="Disordered" evidence="6">
    <location>
        <begin position="1"/>
        <end position="49"/>
    </location>
</feature>
<keyword evidence="4" id="KW-0677">Repeat</keyword>
<sequence>MPTIIQRLTGSVKKKEQKEQRRRYGPTLGIPNQVPPNQPPSEPLHPYSPQPDDEHLAWFIAIDQDNSGQVSAEELQSALMNGYGGKRFSADTVNYLMSIFDLDGSGEIGIEEFKPLWDYVRQWRVMFDSFDDNQDGIIDAGELANALNHYDLHVGPAIIDILVRKYGTYPSMPSGGRMNKGLPQIELDRFVCACVVVQQMCVLYERCNAGQVSRDEFLLSILRLP</sequence>
<dbReference type="EMBL" id="WTXG01000010">
    <property type="protein sequence ID" value="KAI0302876.1"/>
    <property type="molecule type" value="Genomic_DNA"/>
</dbReference>
<comment type="caution">
    <text evidence="8">The sequence shown here is derived from an EMBL/GenBank/DDBJ whole genome shotgun (WGS) entry which is preliminary data.</text>
</comment>
<keyword evidence="3" id="KW-0479">Metal-binding</keyword>
<feature type="domain" description="EF-hand" evidence="7">
    <location>
        <begin position="50"/>
        <end position="85"/>
    </location>
</feature>
<dbReference type="SMART" id="SM00054">
    <property type="entry name" value="EFh"/>
    <property type="match status" value="3"/>
</dbReference>
<dbReference type="AlphaFoldDB" id="A0AAD4M705"/>
<evidence type="ECO:0000256" key="2">
    <source>
        <dbReference type="ARBA" id="ARBA00022490"/>
    </source>
</evidence>